<dbReference type="GO" id="GO:1990904">
    <property type="term" value="C:ribonucleoprotein complex"/>
    <property type="evidence" value="ECO:0007669"/>
    <property type="project" value="UniProtKB-KW"/>
</dbReference>
<keyword evidence="3 4" id="KW-0694">RNA-binding</keyword>
<sequence>MAYNGSGGKRLCTGTDLDVERSNGNNYMAGEPRRKREPPARPNHILLYTIINPAYPITVDVIHTISTPHGQVQRIVVFKKNGVQAMVEFESVESATRAKEALHGCDIYSGCCTLKIEFAKPERLNVFKNDQDSWDYTLSEDVPPVQRSAPLLQSPQYTGGRPQPYNATSTPQPTRPCSEDSCSQHSQHSCDQSQNDMDYGSGGPPPPGMMKDRHGPPPPHHPRDGRGYGPEGYGGEGFVPPPPMHHPSMPPQNQCPLLAQGGPPQQGAVMMVYGLDPQTVNADRLFNLCCLYGNVVRIKFLKTKEGTAMVQMGDGVSVERCVQNLNNVTVGDYTLTLAFSKQAYLSEVMNPYPLPDKSPSFKDYVGNKNNRFLTPASIHKNRIQPPSKVLHFFNTPPDVSDEQLLQVFKDYGVTPPHTISKFPLKSERSSSGLMEFQNISQSVMAIMACNHATIQHPGAKFPFVMKLCFSSSRQIGQGKGQNQNKSQNQNQDQNNQRQGQNNGMAEHEYY</sequence>
<evidence type="ECO:0000313" key="7">
    <source>
        <dbReference type="Proteomes" id="UP000322000"/>
    </source>
</evidence>
<evidence type="ECO:0000256" key="3">
    <source>
        <dbReference type="ARBA" id="ARBA00022884"/>
    </source>
</evidence>
<dbReference type="InterPro" id="IPR006536">
    <property type="entry name" value="HnRNP-L/PTB"/>
</dbReference>
<evidence type="ECO:0000256" key="5">
    <source>
        <dbReference type="SAM" id="MobiDB-lite"/>
    </source>
</evidence>
<reference evidence="8" key="1">
    <citation type="submission" date="2025-08" db="UniProtKB">
        <authorList>
            <consortium name="RefSeq"/>
        </authorList>
    </citation>
    <scope>IDENTIFICATION</scope>
</reference>
<dbReference type="FunCoup" id="A0A7E5WV38">
    <property type="interactions" value="1968"/>
</dbReference>
<proteinExistence type="predicted"/>
<dbReference type="CDD" id="cd12694">
    <property type="entry name" value="RRM2_hnRNPL_like"/>
    <property type="match status" value="1"/>
</dbReference>
<feature type="compositionally biased region" description="Basic and acidic residues" evidence="5">
    <location>
        <begin position="210"/>
        <end position="226"/>
    </location>
</feature>
<dbReference type="OrthoDB" id="302770at2759"/>
<dbReference type="GO" id="GO:0006397">
    <property type="term" value="P:mRNA processing"/>
    <property type="evidence" value="ECO:0007669"/>
    <property type="project" value="InterPro"/>
</dbReference>
<dbReference type="GO" id="GO:0005634">
    <property type="term" value="C:nucleus"/>
    <property type="evidence" value="ECO:0007669"/>
    <property type="project" value="InterPro"/>
</dbReference>
<keyword evidence="7" id="KW-1185">Reference proteome</keyword>
<dbReference type="InterPro" id="IPR035979">
    <property type="entry name" value="RBD_domain_sf"/>
</dbReference>
<evidence type="ECO:0000256" key="1">
    <source>
        <dbReference type="ARBA" id="ARBA00022553"/>
    </source>
</evidence>
<accession>A0A7E5WV38</accession>
<feature type="compositionally biased region" description="Low complexity" evidence="5">
    <location>
        <begin position="474"/>
        <end position="503"/>
    </location>
</feature>
<name>A0A7E5WV38_TRINI</name>
<feature type="region of interest" description="Disordered" evidence="5">
    <location>
        <begin position="14"/>
        <end position="39"/>
    </location>
</feature>
<evidence type="ECO:0000313" key="8">
    <source>
        <dbReference type="RefSeq" id="XP_026744152.1"/>
    </source>
</evidence>
<feature type="compositionally biased region" description="Low complexity" evidence="5">
    <location>
        <begin position="180"/>
        <end position="194"/>
    </location>
</feature>
<dbReference type="InParanoid" id="A0A7E5WV38"/>
<protein>
    <submittedName>
        <fullName evidence="8">Heterogeneous nuclear ribonucleoprotein L isoform X1</fullName>
    </submittedName>
</protein>
<dbReference type="InterPro" id="IPR021790">
    <property type="entry name" value="PTBP1-like_RRM2"/>
</dbReference>
<dbReference type="NCBIfam" id="TIGR01649">
    <property type="entry name" value="hnRNP-L_PTB"/>
    <property type="match status" value="1"/>
</dbReference>
<dbReference type="AlphaFoldDB" id="A0A7E5WV38"/>
<dbReference type="Gene3D" id="3.30.70.330">
    <property type="match status" value="3"/>
</dbReference>
<dbReference type="PANTHER" id="PTHR15592">
    <property type="entry name" value="MATRIN 3/NUCLEAR PROTEIN 220-RELATED"/>
    <property type="match status" value="1"/>
</dbReference>
<organism evidence="7 8">
    <name type="scientific">Trichoplusia ni</name>
    <name type="common">Cabbage looper</name>
    <dbReference type="NCBI Taxonomy" id="7111"/>
    <lineage>
        <taxon>Eukaryota</taxon>
        <taxon>Metazoa</taxon>
        <taxon>Ecdysozoa</taxon>
        <taxon>Arthropoda</taxon>
        <taxon>Hexapoda</taxon>
        <taxon>Insecta</taxon>
        <taxon>Pterygota</taxon>
        <taxon>Neoptera</taxon>
        <taxon>Endopterygota</taxon>
        <taxon>Lepidoptera</taxon>
        <taxon>Glossata</taxon>
        <taxon>Ditrysia</taxon>
        <taxon>Noctuoidea</taxon>
        <taxon>Noctuidae</taxon>
        <taxon>Plusiinae</taxon>
        <taxon>Trichoplusia</taxon>
    </lineage>
</organism>
<evidence type="ECO:0000256" key="2">
    <source>
        <dbReference type="ARBA" id="ARBA00022737"/>
    </source>
</evidence>
<feature type="region of interest" description="Disordered" evidence="5">
    <location>
        <begin position="474"/>
        <end position="510"/>
    </location>
</feature>
<dbReference type="CDD" id="cd12427">
    <property type="entry name" value="RRM4_hnRNPL_like"/>
    <property type="match status" value="1"/>
</dbReference>
<dbReference type="Pfam" id="PF13893">
    <property type="entry name" value="RRM_5"/>
    <property type="match status" value="1"/>
</dbReference>
<gene>
    <name evidence="8" type="primary">LOC113505570</name>
</gene>
<dbReference type="Pfam" id="PF11835">
    <property type="entry name" value="RRM_8"/>
    <property type="match status" value="1"/>
</dbReference>
<dbReference type="KEGG" id="tnl:113505570"/>
<dbReference type="InterPro" id="IPR012677">
    <property type="entry name" value="Nucleotide-bd_a/b_plait_sf"/>
</dbReference>
<dbReference type="SUPFAM" id="SSF54928">
    <property type="entry name" value="RNA-binding domain, RBD"/>
    <property type="match status" value="3"/>
</dbReference>
<feature type="compositionally biased region" description="Gly residues" evidence="5">
    <location>
        <begin position="227"/>
        <end position="237"/>
    </location>
</feature>
<dbReference type="GeneID" id="113505570"/>
<dbReference type="RefSeq" id="XP_026744152.1">
    <property type="nucleotide sequence ID" value="XM_026888351.1"/>
</dbReference>
<dbReference type="FunFam" id="3.30.70.330:FF:000072">
    <property type="entry name" value="heterogeneous nuclear ribonucleoprotein L isoform X1"/>
    <property type="match status" value="1"/>
</dbReference>
<feature type="region of interest" description="Disordered" evidence="5">
    <location>
        <begin position="141"/>
        <end position="249"/>
    </location>
</feature>
<evidence type="ECO:0000259" key="6">
    <source>
        <dbReference type="PROSITE" id="PS50102"/>
    </source>
</evidence>
<dbReference type="SMART" id="SM00360">
    <property type="entry name" value="RRM"/>
    <property type="match status" value="2"/>
</dbReference>
<dbReference type="InterPro" id="IPR000504">
    <property type="entry name" value="RRM_dom"/>
</dbReference>
<dbReference type="Proteomes" id="UP000322000">
    <property type="component" value="Chromosome 26"/>
</dbReference>
<evidence type="ECO:0000256" key="4">
    <source>
        <dbReference type="PROSITE-ProRule" id="PRU00176"/>
    </source>
</evidence>
<dbReference type="CTD" id="37254"/>
<keyword evidence="8" id="KW-0687">Ribonucleoprotein</keyword>
<feature type="domain" description="RRM" evidence="6">
    <location>
        <begin position="268"/>
        <end position="342"/>
    </location>
</feature>
<dbReference type="CDD" id="cd12424">
    <property type="entry name" value="RRM3_hnRNPL_like"/>
    <property type="match status" value="1"/>
</dbReference>
<dbReference type="InterPro" id="IPR055204">
    <property type="entry name" value="HNRNPL_RRM"/>
</dbReference>
<keyword evidence="1" id="KW-0597">Phosphoprotein</keyword>
<dbReference type="PROSITE" id="PS50102">
    <property type="entry name" value="RRM"/>
    <property type="match status" value="1"/>
</dbReference>
<feature type="compositionally biased region" description="Pro residues" evidence="5">
    <location>
        <begin position="239"/>
        <end position="249"/>
    </location>
</feature>
<keyword evidence="2" id="KW-0677">Repeat</keyword>
<dbReference type="Pfam" id="PF22976">
    <property type="entry name" value="RRM_10"/>
    <property type="match status" value="1"/>
</dbReference>
<dbReference type="GO" id="GO:0003723">
    <property type="term" value="F:RNA binding"/>
    <property type="evidence" value="ECO:0007669"/>
    <property type="project" value="UniProtKB-UniRule"/>
</dbReference>